<dbReference type="RefSeq" id="WP_130606902.1">
    <property type="nucleotide sequence ID" value="NZ_AP019368.1"/>
</dbReference>
<keyword evidence="2" id="KW-1185">Reference proteome</keyword>
<organism evidence="1 2">
    <name type="scientific">Fluviispira sanaruensis</name>
    <dbReference type="NCBI Taxonomy" id="2493639"/>
    <lineage>
        <taxon>Bacteria</taxon>
        <taxon>Pseudomonadati</taxon>
        <taxon>Bdellovibrionota</taxon>
        <taxon>Oligoflexia</taxon>
        <taxon>Silvanigrellales</taxon>
        <taxon>Silvanigrellaceae</taxon>
        <taxon>Fluviispira</taxon>
    </lineage>
</organism>
<dbReference type="Proteomes" id="UP000291236">
    <property type="component" value="Chromosome"/>
</dbReference>
<name>A0A4P2VIY5_FLUSA</name>
<dbReference type="AlphaFoldDB" id="A0A4P2VIY5"/>
<evidence type="ECO:0000313" key="1">
    <source>
        <dbReference type="EMBL" id="BBH52418.1"/>
    </source>
</evidence>
<dbReference type="PROSITE" id="PS51257">
    <property type="entry name" value="PROKAR_LIPOPROTEIN"/>
    <property type="match status" value="1"/>
</dbReference>
<proteinExistence type="predicted"/>
<protein>
    <recommendedName>
        <fullName evidence="3">Lipoprotein</fullName>
    </recommendedName>
</protein>
<sequence>MFMNASKYLFVFFSFIFIGCSLERENVDSLGDVKNIYLVKEERLYDNNNGLINSNSLIDNVLDLSRCKRENRSTCDYVVIGFSERSKIIYRSNCLFCDAETYDESHYDNVIKLIDVNKKDQKVELLVDRSENNYKNKFELSLIRIDSEADRELLINAFK</sequence>
<evidence type="ECO:0008006" key="3">
    <source>
        <dbReference type="Google" id="ProtNLM"/>
    </source>
</evidence>
<dbReference type="EMBL" id="AP019368">
    <property type="protein sequence ID" value="BBH52418.1"/>
    <property type="molecule type" value="Genomic_DNA"/>
</dbReference>
<accession>A0A4P2VIY5</accession>
<gene>
    <name evidence="1" type="ORF">JCM31447_08590</name>
</gene>
<dbReference type="KEGG" id="sbf:JCM31447_08590"/>
<evidence type="ECO:0000313" key="2">
    <source>
        <dbReference type="Proteomes" id="UP000291236"/>
    </source>
</evidence>
<reference evidence="1 2" key="1">
    <citation type="submission" date="2018-12" db="EMBL/GenBank/DDBJ databases">
        <title>Rubrispira sanarue gen. nov., sp., nov., a member of the order Silvanigrellales, isolated from a brackish lake in Hamamatsu Japan.</title>
        <authorList>
            <person name="Maejima Y."/>
            <person name="Iino T."/>
            <person name="Muraguchi Y."/>
            <person name="Fukuda K."/>
            <person name="Nojiri H."/>
            <person name="Ohkuma M."/>
            <person name="Moriuchi R."/>
            <person name="Dohra H."/>
            <person name="Kimbara K."/>
            <person name="Shintani M."/>
        </authorList>
    </citation>
    <scope>NUCLEOTIDE SEQUENCE [LARGE SCALE GENOMIC DNA]</scope>
    <source>
        <strain evidence="1 2">RF1110005</strain>
    </source>
</reference>